<keyword evidence="3" id="KW-1185">Reference proteome</keyword>
<feature type="region of interest" description="Disordered" evidence="1">
    <location>
        <begin position="220"/>
        <end position="250"/>
    </location>
</feature>
<dbReference type="Proteomes" id="UP001066276">
    <property type="component" value="Chromosome 8"/>
</dbReference>
<feature type="region of interest" description="Disordered" evidence="1">
    <location>
        <begin position="281"/>
        <end position="335"/>
    </location>
</feature>
<protein>
    <submittedName>
        <fullName evidence="2">Uncharacterized protein</fullName>
    </submittedName>
</protein>
<feature type="region of interest" description="Disordered" evidence="1">
    <location>
        <begin position="61"/>
        <end position="90"/>
    </location>
</feature>
<dbReference type="EMBL" id="JANPWB010000012">
    <property type="protein sequence ID" value="KAJ1117257.1"/>
    <property type="molecule type" value="Genomic_DNA"/>
</dbReference>
<feature type="compositionally biased region" description="Polar residues" evidence="1">
    <location>
        <begin position="162"/>
        <end position="171"/>
    </location>
</feature>
<evidence type="ECO:0000313" key="3">
    <source>
        <dbReference type="Proteomes" id="UP001066276"/>
    </source>
</evidence>
<dbReference type="InterPro" id="IPR004244">
    <property type="entry name" value="Transposase_22"/>
</dbReference>
<evidence type="ECO:0000313" key="2">
    <source>
        <dbReference type="EMBL" id="KAJ1117257.1"/>
    </source>
</evidence>
<organism evidence="2 3">
    <name type="scientific">Pleurodeles waltl</name>
    <name type="common">Iberian ribbed newt</name>
    <dbReference type="NCBI Taxonomy" id="8319"/>
    <lineage>
        <taxon>Eukaryota</taxon>
        <taxon>Metazoa</taxon>
        <taxon>Chordata</taxon>
        <taxon>Craniata</taxon>
        <taxon>Vertebrata</taxon>
        <taxon>Euteleostomi</taxon>
        <taxon>Amphibia</taxon>
        <taxon>Batrachia</taxon>
        <taxon>Caudata</taxon>
        <taxon>Salamandroidea</taxon>
        <taxon>Salamandridae</taxon>
        <taxon>Pleurodelinae</taxon>
        <taxon>Pleurodeles</taxon>
    </lineage>
</organism>
<evidence type="ECO:0000256" key="1">
    <source>
        <dbReference type="SAM" id="MobiDB-lite"/>
    </source>
</evidence>
<feature type="region of interest" description="Disordered" evidence="1">
    <location>
        <begin position="160"/>
        <end position="191"/>
    </location>
</feature>
<gene>
    <name evidence="2" type="ORF">NDU88_005457</name>
</gene>
<comment type="caution">
    <text evidence="2">The sequence shown here is derived from an EMBL/GenBank/DDBJ whole genome shotgun (WGS) entry which is preliminary data.</text>
</comment>
<proteinExistence type="predicted"/>
<dbReference type="AlphaFoldDB" id="A0AAV7NRK0"/>
<accession>A0AAV7NRK0</accession>
<dbReference type="PANTHER" id="PTHR11505">
    <property type="entry name" value="L1 TRANSPOSABLE ELEMENT-RELATED"/>
    <property type="match status" value="1"/>
</dbReference>
<sequence>MLVATYRNALWHMPTPARSLRSVIKQTIIEVFVAAVGITRAIRSLSQAIIINMAPKANRHLGDKNEGAKTVRSGRGKGEPLGSNKRLASTTGKAVGENASILGQMIDAKMSTKASDSTTPLLEDKVKGKNQSTITAFLAGGMQRTSVVMATSFSETDCLVKGSSSLDSSTRNPDHGDNPIANMSENQDISREATRKVLSLCENGQLQTQQVEQCEQADLQNKGKPGGLLGHTAEENEPANPPGSPKIRDQIMGGRKNLQLNDWGRESSDKFYSLTEESDLGSADCSFSETDESEISETGNKSASGEWGVHSGNQSSTKDKNGSDPGPAAGEIGATGRNYEIGTDVGILQSIYSSIKELQTETRIDSHRARVATKRLQGSVRKVAKSCKEIEAKLCSMEDRIVAVEDDMDTLKEQNATRYGQLTDVMWKLEDLENRQRRNNLRFLGIPEGLEGDNMQTYMVTLLRGSFPELGNQDWDNESDNCEQALFRWRSEKGFQAQSRYLKDPRCGYKSQSDKAIQKEDGAKCPNSMPYRQTSLFKLSEKCSQFLGFIPR</sequence>
<name>A0AAV7NRK0_PLEWA</name>
<reference evidence="2" key="1">
    <citation type="journal article" date="2022" name="bioRxiv">
        <title>Sequencing and chromosome-scale assembly of the giantPleurodeles waltlgenome.</title>
        <authorList>
            <person name="Brown T."/>
            <person name="Elewa A."/>
            <person name="Iarovenko S."/>
            <person name="Subramanian E."/>
            <person name="Araus A.J."/>
            <person name="Petzold A."/>
            <person name="Susuki M."/>
            <person name="Suzuki K.-i.T."/>
            <person name="Hayashi T."/>
            <person name="Toyoda A."/>
            <person name="Oliveira C."/>
            <person name="Osipova E."/>
            <person name="Leigh N.D."/>
            <person name="Simon A."/>
            <person name="Yun M.H."/>
        </authorList>
    </citation>
    <scope>NUCLEOTIDE SEQUENCE</scope>
    <source>
        <strain evidence="2">20211129_DDA</strain>
        <tissue evidence="2">Liver</tissue>
    </source>
</reference>